<comment type="similarity">
    <text evidence="1">Belongs to the protein kinase superfamily. ADCK protein kinase family.</text>
</comment>
<dbReference type="InterPro" id="IPR004147">
    <property type="entry name" value="ABC1_dom"/>
</dbReference>
<dbReference type="InterPro" id="IPR011009">
    <property type="entry name" value="Kinase-like_dom_sf"/>
</dbReference>
<dbReference type="GO" id="GO:0005743">
    <property type="term" value="C:mitochondrial inner membrane"/>
    <property type="evidence" value="ECO:0007669"/>
    <property type="project" value="TreeGrafter"/>
</dbReference>
<evidence type="ECO:0000256" key="2">
    <source>
        <dbReference type="SAM" id="SignalP"/>
    </source>
</evidence>
<accession>A0AAW0KYC4</accession>
<feature type="signal peptide" evidence="2">
    <location>
        <begin position="1"/>
        <end position="26"/>
    </location>
</feature>
<feature type="domain" description="ABC1 atypical kinase-like" evidence="3">
    <location>
        <begin position="248"/>
        <end position="477"/>
    </location>
</feature>
<dbReference type="Pfam" id="PF03109">
    <property type="entry name" value="ABC1"/>
    <property type="match status" value="2"/>
</dbReference>
<evidence type="ECO:0000259" key="3">
    <source>
        <dbReference type="Pfam" id="PF03109"/>
    </source>
</evidence>
<dbReference type="InterPro" id="IPR045307">
    <property type="entry name" value="ADCK1_dom"/>
</dbReference>
<keyword evidence="5" id="KW-1185">Reference proteome</keyword>
<dbReference type="Proteomes" id="UP000237347">
    <property type="component" value="Unassembled WGS sequence"/>
</dbReference>
<evidence type="ECO:0000256" key="1">
    <source>
        <dbReference type="ARBA" id="ARBA00009670"/>
    </source>
</evidence>
<dbReference type="GO" id="GO:0055088">
    <property type="term" value="P:lipid homeostasis"/>
    <property type="evidence" value="ECO:0007669"/>
    <property type="project" value="TreeGrafter"/>
</dbReference>
<protein>
    <submittedName>
        <fullName evidence="4">Abc1 protein</fullName>
    </submittedName>
</protein>
<evidence type="ECO:0000313" key="5">
    <source>
        <dbReference type="Proteomes" id="UP000237347"/>
    </source>
</evidence>
<evidence type="ECO:0000313" key="4">
    <source>
        <dbReference type="EMBL" id="KAK7843629.1"/>
    </source>
</evidence>
<comment type="caution">
    <text evidence="4">The sequence shown here is derived from an EMBL/GenBank/DDBJ whole genome shotgun (WGS) entry which is preliminary data.</text>
</comment>
<gene>
    <name evidence="4" type="ORF">CFP56_012101</name>
</gene>
<reference evidence="4 5" key="1">
    <citation type="journal article" date="2018" name="Sci. Data">
        <title>The draft genome sequence of cork oak.</title>
        <authorList>
            <person name="Ramos A.M."/>
            <person name="Usie A."/>
            <person name="Barbosa P."/>
            <person name="Barros P.M."/>
            <person name="Capote T."/>
            <person name="Chaves I."/>
            <person name="Simoes F."/>
            <person name="Abreu I."/>
            <person name="Carrasquinho I."/>
            <person name="Faro C."/>
            <person name="Guimaraes J.B."/>
            <person name="Mendonca D."/>
            <person name="Nobrega F."/>
            <person name="Rodrigues L."/>
            <person name="Saibo N.J.M."/>
            <person name="Varela M.C."/>
            <person name="Egas C."/>
            <person name="Matos J."/>
            <person name="Miguel C.M."/>
            <person name="Oliveira M.M."/>
            <person name="Ricardo C.P."/>
            <person name="Goncalves S."/>
        </authorList>
    </citation>
    <scope>NUCLEOTIDE SEQUENCE [LARGE SCALE GENOMIC DNA]</scope>
    <source>
        <strain evidence="5">cv. HL8</strain>
    </source>
</reference>
<proteinExistence type="inferred from homology"/>
<keyword evidence="2" id="KW-0732">Signal</keyword>
<dbReference type="GO" id="GO:0007005">
    <property type="term" value="P:mitochondrion organization"/>
    <property type="evidence" value="ECO:0007669"/>
    <property type="project" value="TreeGrafter"/>
</dbReference>
<organism evidence="4 5">
    <name type="scientific">Quercus suber</name>
    <name type="common">Cork oak</name>
    <dbReference type="NCBI Taxonomy" id="58331"/>
    <lineage>
        <taxon>Eukaryota</taxon>
        <taxon>Viridiplantae</taxon>
        <taxon>Streptophyta</taxon>
        <taxon>Embryophyta</taxon>
        <taxon>Tracheophyta</taxon>
        <taxon>Spermatophyta</taxon>
        <taxon>Magnoliopsida</taxon>
        <taxon>eudicotyledons</taxon>
        <taxon>Gunneridae</taxon>
        <taxon>Pentapetalae</taxon>
        <taxon>rosids</taxon>
        <taxon>fabids</taxon>
        <taxon>Fagales</taxon>
        <taxon>Fagaceae</taxon>
        <taxon>Quercus</taxon>
    </lineage>
</organism>
<dbReference type="AlphaFoldDB" id="A0AAW0KYC4"/>
<dbReference type="CDD" id="cd13969">
    <property type="entry name" value="ADCK1-like"/>
    <property type="match status" value="1"/>
</dbReference>
<feature type="domain" description="ABC1 atypical kinase-like" evidence="3">
    <location>
        <begin position="123"/>
        <end position="215"/>
    </location>
</feature>
<dbReference type="EMBL" id="PKMF04000199">
    <property type="protein sequence ID" value="KAK7843629.1"/>
    <property type="molecule type" value="Genomic_DNA"/>
</dbReference>
<feature type="chain" id="PRO_5043866747" evidence="2">
    <location>
        <begin position="27"/>
        <end position="676"/>
    </location>
</feature>
<dbReference type="PANTHER" id="PTHR43173:SF19">
    <property type="entry name" value="AARF DOMAIN-CONTAINING PROTEIN KINASE 1"/>
    <property type="match status" value="1"/>
</dbReference>
<dbReference type="PANTHER" id="PTHR43173">
    <property type="entry name" value="ABC1 FAMILY PROTEIN"/>
    <property type="match status" value="1"/>
</dbReference>
<sequence>MATRALWRTGKKLALVSTALCAGGAGATIATSDDPATALKLFTAVPVRLVRDSITAASIVFDYEYSLWGLDEGSVEKSKVKHEVHLRSARKLEELCFRNGGIYIKLGQHVGQMEYVETLRASMLNRCPVSSYDQVCQVIKKELGESPDKIFSEFDPTPIASASLAQVHVARTIDGQKVAVKVQHTHMTDTAAADHATVDMIVNTIHRFFPSFDYSVEKSKVKHEVHLRSARKLEELCFRNGGIYIKLGQHVGQMIFSEFDPTPIASASLAQVHVARTIDGQKVAVKVQHTHMTDTAAADHATVDMIVNTIHRFFPSFDYRWLVDEMRESELDFLVEAQNSEKCLDNFRKKSPHIADYVYAPKVYWNLSTSKLLTMEFMDGAHVNDVKAIQRLGIQPKEVAKLVSQAFAEMMFKHGFVHSNLLVRPLPSSKRSILGKRKPQLIILDHGLYKELDFHTRANYAALWKALIFADAAAIKENCVKLGAGEDLYALFAGILTMRPWNKVVDPSVDHLVIKSNDTAIKENCVKLGAGEDLYALFAGILTMRPWNKVVDPSVDHLVIKSNDGDRSELQMYASQYFPQISELLRRLPREILLMLKTNDCLRAVNSSLLQASSLQTFLIIGKVSSEAVIEAKSLQNKSLLCWLNVFLDEILLEVRFFGMQIALWLLQLRKSLAWR</sequence>
<dbReference type="InterPro" id="IPR051130">
    <property type="entry name" value="Mito_struct-func_regulator"/>
</dbReference>
<name>A0AAW0KYC4_QUESU</name>
<dbReference type="SUPFAM" id="SSF56112">
    <property type="entry name" value="Protein kinase-like (PK-like)"/>
    <property type="match status" value="2"/>
</dbReference>